<comment type="caution">
    <text evidence="1">The sequence shown here is derived from an EMBL/GenBank/DDBJ whole genome shotgun (WGS) entry which is preliminary data.</text>
</comment>
<gene>
    <name evidence="1" type="ORF">E1283_24915</name>
</gene>
<dbReference type="AlphaFoldDB" id="A0A4R4T4N4"/>
<sequence length="139" mass="15366">MSRSQIVVVDTMTFERSVLHDHFVSGERVLIIFGSLDGGLTGDRFTVVAPSWHTATRADGWRLRDDNGGERSYVTAAPKYLIHIEQDCLDCVTFFKQLKKWLLPVLPGRGPGETHSYAQTGDGQIVHIADEIAAATLPD</sequence>
<name>A0A4R4T4N4_9ACTN</name>
<dbReference type="Proteomes" id="UP000295345">
    <property type="component" value="Unassembled WGS sequence"/>
</dbReference>
<proteinExistence type="predicted"/>
<dbReference type="OrthoDB" id="4303572at2"/>
<protein>
    <submittedName>
        <fullName evidence="1">Uncharacterized protein</fullName>
    </submittedName>
</protein>
<reference evidence="1 2" key="1">
    <citation type="submission" date="2019-03" db="EMBL/GenBank/DDBJ databases">
        <title>Draft genome sequences of novel Actinobacteria.</title>
        <authorList>
            <person name="Sahin N."/>
            <person name="Ay H."/>
            <person name="Saygin H."/>
        </authorList>
    </citation>
    <scope>NUCLEOTIDE SEQUENCE [LARGE SCALE GENOMIC DNA]</scope>
    <source>
        <strain evidence="1 2">DSM 41900</strain>
    </source>
</reference>
<keyword evidence="2" id="KW-1185">Reference proteome</keyword>
<evidence type="ECO:0000313" key="1">
    <source>
        <dbReference type="EMBL" id="TDC70274.1"/>
    </source>
</evidence>
<organism evidence="1 2">
    <name type="scientific">Streptomyces hainanensis</name>
    <dbReference type="NCBI Taxonomy" id="402648"/>
    <lineage>
        <taxon>Bacteria</taxon>
        <taxon>Bacillati</taxon>
        <taxon>Actinomycetota</taxon>
        <taxon>Actinomycetes</taxon>
        <taxon>Kitasatosporales</taxon>
        <taxon>Streptomycetaceae</taxon>
        <taxon>Streptomyces</taxon>
    </lineage>
</organism>
<dbReference type="EMBL" id="SMKI01000312">
    <property type="protein sequence ID" value="TDC70274.1"/>
    <property type="molecule type" value="Genomic_DNA"/>
</dbReference>
<dbReference type="RefSeq" id="WP_132820386.1">
    <property type="nucleotide sequence ID" value="NZ_SMKI01000312.1"/>
</dbReference>
<accession>A0A4R4T4N4</accession>
<evidence type="ECO:0000313" key="2">
    <source>
        <dbReference type="Proteomes" id="UP000295345"/>
    </source>
</evidence>